<gene>
    <name evidence="2" type="ORF">SAMN05192584_104282</name>
</gene>
<dbReference type="RefSeq" id="WP_093848795.1">
    <property type="nucleotide sequence ID" value="NZ_FOSG01000004.1"/>
</dbReference>
<dbReference type="InterPro" id="IPR024983">
    <property type="entry name" value="CHAT_dom"/>
</dbReference>
<evidence type="ECO:0000259" key="1">
    <source>
        <dbReference type="Pfam" id="PF12770"/>
    </source>
</evidence>
<organism evidence="2 3">
    <name type="scientific">Streptomyces pini</name>
    <dbReference type="NCBI Taxonomy" id="1520580"/>
    <lineage>
        <taxon>Bacteria</taxon>
        <taxon>Bacillati</taxon>
        <taxon>Actinomycetota</taxon>
        <taxon>Actinomycetes</taxon>
        <taxon>Kitasatosporales</taxon>
        <taxon>Streptomycetaceae</taxon>
        <taxon>Streptomyces</taxon>
    </lineage>
</organism>
<dbReference type="AlphaFoldDB" id="A0A1I3XQD2"/>
<evidence type="ECO:0000313" key="3">
    <source>
        <dbReference type="Proteomes" id="UP000198928"/>
    </source>
</evidence>
<evidence type="ECO:0000313" key="2">
    <source>
        <dbReference type="EMBL" id="SFK21693.1"/>
    </source>
</evidence>
<dbReference type="OrthoDB" id="4149784at2"/>
<protein>
    <submittedName>
        <fullName evidence="2">CHAT domain-containing protein</fullName>
    </submittedName>
</protein>
<name>A0A1I3XQD2_9ACTN</name>
<proteinExistence type="predicted"/>
<dbReference type="Pfam" id="PF12770">
    <property type="entry name" value="CHAT"/>
    <property type="match status" value="1"/>
</dbReference>
<dbReference type="EMBL" id="FOSG01000004">
    <property type="protein sequence ID" value="SFK21693.1"/>
    <property type="molecule type" value="Genomic_DNA"/>
</dbReference>
<dbReference type="Proteomes" id="UP000198928">
    <property type="component" value="Unassembled WGS sequence"/>
</dbReference>
<accession>A0A1I3XQD2</accession>
<sequence>MSDADAESPSARAATALARTADCAVPLPRTFRNTPYQGIRGTELDGEITGLESLLEQLPESGTTAARLRARLGTLRSVRFVLDGAAEDRNAAVPLLQEARGSERLCAEERTAASKSLMLLLASRVAPLGQAVSEAEALTVDLVRAVAGAGTPEERGGDGTLEDMRLLLRLGAEAGLLAEAPFRQEDILRLAGFLMDPGRVGDPGSMAEAAELVRRNAGLLPRPLRPLLDGALSMLGTFSNRPAEPGAPERAEIPSDEILQDALHLMAVVGVSDPGAVGSEELRKVIGRLDSGPEASPSSRMTAAMLHITEGMRTRDREAFRSSLRILRQLDEAGELREPADREWLQAVTAGNLEVAAATGGSLQDEEAAMALMESLLSRAAPDIPVPAELRAGAACLRIRNRLTAAQENGDVTAVDRLIEELLDLDHELPEPSVWGGALVPFMLGLAHLTRAFLTRDVRDVRKAGVHIEEALEAPVETPAIRDLLDSGWAAAFSLSGALESDPGRVAEGIRRTRSVLGRAGITFDFEARTRGLVASGLSLLHRLTGDVAALDEAVGEVREALAALPPGGTPVSASLYWDLASLHADRAAARPGTPEADEDLLAAVAAARDSLRATAADVLLQLGVRHGLRVARQGADHGRVAASWALRVGRTEEALACLEAGRSLVLGAAAESRGVADRLEALGAADLAAQWREAAPAPPPLRQEEAESPLKVLSALTGGTPGLPGDVRSRALELLRGQQGRTDEQSPSETVAGLRAGLARAGVDALVHLLPGTGAEDGALVVTTPAGPVRAVPLPALSQEGRGAVDAFVRAGTERQRLLDTPFDAVSPQERKRVAGRRRQAFEEVCRWAGEVLSPVLDALGLWERALAESGLGAEPGGGGTGPEAVRLVLVPCGDLGVVPWPAAVLRPPSGLAGPDTVRACEVAVVSHAASGREFLRSSARSRMSPKERPALVYHGDDRLAWAEDEIRLLHQFYYPRAERRLDEDDAAGPATPEAVLSLLGGRAEAPASMLHLSCHGIAGPDPTTSALKLAPAEEAGGTDRPLTLTTLLEAPHDGEAYRSRGPLVVCGACETDLTTRDHDEALTVTSVLVHRLAADAVGARWAVDDGESEILMLVLHDRITAGLAPPDALRAAQRWMLTEPGRRFCVRALEKVRPARWNRDFCDTDTWAAFVHHGNPAGGARP</sequence>
<feature type="domain" description="CHAT" evidence="1">
    <location>
        <begin position="882"/>
        <end position="1177"/>
    </location>
</feature>
<keyword evidence="3" id="KW-1185">Reference proteome</keyword>
<reference evidence="3" key="1">
    <citation type="submission" date="2016-10" db="EMBL/GenBank/DDBJ databases">
        <authorList>
            <person name="Varghese N."/>
            <person name="Submissions S."/>
        </authorList>
    </citation>
    <scope>NUCLEOTIDE SEQUENCE [LARGE SCALE GENOMIC DNA]</scope>
    <source>
        <strain evidence="3">PL19</strain>
    </source>
</reference>